<feature type="transmembrane region" description="Helical" evidence="6">
    <location>
        <begin position="12"/>
        <end position="32"/>
    </location>
</feature>
<dbReference type="InterPro" id="IPR019108">
    <property type="entry name" value="Caa3_assmbl_CtaG-rel"/>
</dbReference>
<organism evidence="8 9">
    <name type="scientific">Candidatus Planktophila limnetica</name>
    <dbReference type="NCBI Taxonomy" id="573600"/>
    <lineage>
        <taxon>Bacteria</taxon>
        <taxon>Bacillati</taxon>
        <taxon>Actinomycetota</taxon>
        <taxon>Actinomycetes</taxon>
        <taxon>Candidatus Nanopelagicales</taxon>
        <taxon>Candidatus Nanopelagicaceae</taxon>
        <taxon>Candidatus Planktophila</taxon>
    </lineage>
</organism>
<dbReference type="Proteomes" id="UP000217221">
    <property type="component" value="Chromosome"/>
</dbReference>
<evidence type="ECO:0000256" key="5">
    <source>
        <dbReference type="ARBA" id="ARBA00023136"/>
    </source>
</evidence>
<evidence type="ECO:0000313" key="8">
    <source>
        <dbReference type="EMBL" id="ASY27243.1"/>
    </source>
</evidence>
<evidence type="ECO:0000256" key="1">
    <source>
        <dbReference type="ARBA" id="ARBA00004651"/>
    </source>
</evidence>
<feature type="transmembrane region" description="Helical" evidence="6">
    <location>
        <begin position="380"/>
        <end position="404"/>
    </location>
</feature>
<dbReference type="Pfam" id="PF05425">
    <property type="entry name" value="CopD"/>
    <property type="match status" value="1"/>
</dbReference>
<keyword evidence="2" id="KW-1003">Cell membrane</keyword>
<feature type="domain" description="Copper resistance protein D" evidence="7">
    <location>
        <begin position="183"/>
        <end position="276"/>
    </location>
</feature>
<feature type="transmembrane region" description="Helical" evidence="6">
    <location>
        <begin position="318"/>
        <end position="339"/>
    </location>
</feature>
<dbReference type="GO" id="GO:0005886">
    <property type="term" value="C:plasma membrane"/>
    <property type="evidence" value="ECO:0007669"/>
    <property type="project" value="UniProtKB-SubCell"/>
</dbReference>
<comment type="subcellular location">
    <subcellularLocation>
        <location evidence="1">Cell membrane</location>
        <topology evidence="1">Multi-pass membrane protein</topology>
    </subcellularLocation>
</comment>
<dbReference type="Pfam" id="PF09678">
    <property type="entry name" value="Caa3_CtaG"/>
    <property type="match status" value="1"/>
</dbReference>
<evidence type="ECO:0000256" key="4">
    <source>
        <dbReference type="ARBA" id="ARBA00022989"/>
    </source>
</evidence>
<keyword evidence="9" id="KW-1185">Reference proteome</keyword>
<dbReference type="InterPro" id="IPR008457">
    <property type="entry name" value="Cu-R_CopD_dom"/>
</dbReference>
<feature type="transmembrane region" description="Helical" evidence="6">
    <location>
        <begin position="120"/>
        <end position="137"/>
    </location>
</feature>
<feature type="transmembrane region" description="Helical" evidence="6">
    <location>
        <begin position="498"/>
        <end position="530"/>
    </location>
</feature>
<dbReference type="InterPro" id="IPR032694">
    <property type="entry name" value="CopC/D"/>
</dbReference>
<evidence type="ECO:0000259" key="7">
    <source>
        <dbReference type="Pfam" id="PF05425"/>
    </source>
</evidence>
<dbReference type="GO" id="GO:0006825">
    <property type="term" value="P:copper ion transport"/>
    <property type="evidence" value="ECO:0007669"/>
    <property type="project" value="InterPro"/>
</dbReference>
<dbReference type="EMBL" id="CP016782">
    <property type="protein sequence ID" value="ASY27243.1"/>
    <property type="molecule type" value="Genomic_DNA"/>
</dbReference>
<dbReference type="PANTHER" id="PTHR34820:SF4">
    <property type="entry name" value="INNER MEMBRANE PROTEIN YEBZ"/>
    <property type="match status" value="1"/>
</dbReference>
<keyword evidence="4 6" id="KW-1133">Transmembrane helix</keyword>
<evidence type="ECO:0000256" key="3">
    <source>
        <dbReference type="ARBA" id="ARBA00022692"/>
    </source>
</evidence>
<dbReference type="KEGG" id="plim:PHILAsVB114_00880"/>
<dbReference type="RefSeq" id="WP_095697535.1">
    <property type="nucleotide sequence ID" value="NZ_CP016782.1"/>
</dbReference>
<keyword evidence="3 6" id="KW-0812">Transmembrane</keyword>
<dbReference type="AlphaFoldDB" id="A0A249LDV1"/>
<evidence type="ECO:0000256" key="6">
    <source>
        <dbReference type="SAM" id="Phobius"/>
    </source>
</evidence>
<protein>
    <submittedName>
        <fullName evidence="8">Cytochrome c oxidase caa3 assembly factor</fullName>
    </submittedName>
</protein>
<evidence type="ECO:0000256" key="2">
    <source>
        <dbReference type="ARBA" id="ARBA00022475"/>
    </source>
</evidence>
<feature type="transmembrane region" description="Helical" evidence="6">
    <location>
        <begin position="351"/>
        <end position="374"/>
    </location>
</feature>
<feature type="transmembrane region" description="Helical" evidence="6">
    <location>
        <begin position="467"/>
        <end position="486"/>
    </location>
</feature>
<feature type="transmembrane region" description="Helical" evidence="6">
    <location>
        <begin position="84"/>
        <end position="108"/>
    </location>
</feature>
<feature type="transmembrane region" description="Helical" evidence="6">
    <location>
        <begin position="53"/>
        <end position="72"/>
    </location>
</feature>
<feature type="transmembrane region" description="Helical" evidence="6">
    <location>
        <begin position="149"/>
        <end position="174"/>
    </location>
</feature>
<proteinExistence type="predicted"/>
<gene>
    <name evidence="8" type="ORF">PHILAsVB114_00880</name>
</gene>
<keyword evidence="5 6" id="KW-0472">Membrane</keyword>
<dbReference type="PANTHER" id="PTHR34820">
    <property type="entry name" value="INNER MEMBRANE PROTEIN YEBZ"/>
    <property type="match status" value="1"/>
</dbReference>
<reference evidence="8 9" key="1">
    <citation type="submission" date="2016-07" db="EMBL/GenBank/DDBJ databases">
        <title>High microdiversification within the ubiquitous acI lineage of Actinobacteria.</title>
        <authorList>
            <person name="Neuenschwander S.M."/>
            <person name="Salcher M."/>
            <person name="Ghai R."/>
            <person name="Pernthaler J."/>
        </authorList>
    </citation>
    <scope>NUCLEOTIDE SEQUENCE [LARGE SCALE GENOMIC DNA]</scope>
    <source>
        <strain evidence="8">MMS-VB-114</strain>
    </source>
</reference>
<accession>A0A249LDV1</accession>
<evidence type="ECO:0000313" key="9">
    <source>
        <dbReference type="Proteomes" id="UP000217221"/>
    </source>
</evidence>
<feature type="transmembrane region" description="Helical" evidence="6">
    <location>
        <begin position="550"/>
        <end position="571"/>
    </location>
</feature>
<feature type="transmembrane region" description="Helical" evidence="6">
    <location>
        <begin position="258"/>
        <end position="276"/>
    </location>
</feature>
<dbReference type="OrthoDB" id="5241646at2"/>
<sequence>MISALVTASKFFSTLSSFVTIGALLALAFLVLDKEGKLSTSGMKIRSIISISALLWFLSSFLNIFFTLANILGEPLSAVLDPTVLQSFIFQISLGQYLFFQAVIALFVAITSRVITSPGYTAILLMISLIAIAAPVFQSHSASSGSHALAIGSLFVHVIALSFWVGGVIAIALLNENDRKISLPRFSHIALWAAIAVVISGVLNASARLNFAAAWSTSYAYVVIIKVAITSILLFFGYKHRNHLAAKPSVNWGAMTRLISVEAAIMIFVTALGSWLSSNQPPVRGGEQPFNAALAVAGLKMPEEPTLKRILFEYDPDILMIGLLVLAVALYIKGVVVLTRRGDKWPVGRTISFALGISAIDFATSGGLGVYAHFAFSWHMVAHMVLGMIAPIGIVLGAPITLALRTLPQSRDGVERGVRGLLITALHSRYSRTITNPVVALAIFDGSLFALYFTSLFGGMMQSHQGHLFMNIHFILAGILFFHVIVGVDPNPRKVPHLVRIVILFAAMSIHAFFSVALMSTTTLIDGGYFESLQRPWSLDLLADQQSGGAIGWAMGEIPILIALIATFIQWMRDDSHEAKRIDRNTARKAALGQPDELAEYNLYLNNLNKRDREANQ</sequence>
<name>A0A249LDV1_9ACTN</name>
<feature type="transmembrane region" description="Helical" evidence="6">
    <location>
        <begin position="219"/>
        <end position="238"/>
    </location>
</feature>
<feature type="transmembrane region" description="Helical" evidence="6">
    <location>
        <begin position="186"/>
        <end position="207"/>
    </location>
</feature>
<feature type="transmembrane region" description="Helical" evidence="6">
    <location>
        <begin position="438"/>
        <end position="461"/>
    </location>
</feature>